<gene>
    <name evidence="2" type="ORF">K1Y79_23340</name>
</gene>
<dbReference type="InterPro" id="IPR027945">
    <property type="entry name" value="SseB_C"/>
</dbReference>
<comment type="caution">
    <text evidence="2">The sequence shown here is derived from an EMBL/GenBank/DDBJ whole genome shotgun (WGS) entry which is preliminary data.</text>
</comment>
<dbReference type="EMBL" id="JAICCF010000004">
    <property type="protein sequence ID" value="MBW8687290.1"/>
    <property type="molecule type" value="Genomic_DNA"/>
</dbReference>
<keyword evidence="3" id="KW-1185">Reference proteome</keyword>
<feature type="domain" description="SseB protein C-terminal" evidence="1">
    <location>
        <begin position="34"/>
        <end position="123"/>
    </location>
</feature>
<protein>
    <submittedName>
        <fullName evidence="2">Enhanced serine sensitivity protein SseB C-terminal domain-containing protein</fullName>
    </submittedName>
</protein>
<proteinExistence type="predicted"/>
<accession>A0ABS7GJJ5</accession>
<dbReference type="RefSeq" id="WP_220252609.1">
    <property type="nucleotide sequence ID" value="NZ_JAICCF010000004.1"/>
</dbReference>
<evidence type="ECO:0000313" key="2">
    <source>
        <dbReference type="EMBL" id="MBW8687290.1"/>
    </source>
</evidence>
<dbReference type="Pfam" id="PF14581">
    <property type="entry name" value="SseB_C"/>
    <property type="match status" value="1"/>
</dbReference>
<evidence type="ECO:0000259" key="1">
    <source>
        <dbReference type="Pfam" id="PF14581"/>
    </source>
</evidence>
<evidence type="ECO:0000313" key="3">
    <source>
        <dbReference type="Proteomes" id="UP000812961"/>
    </source>
</evidence>
<name>A0ABS7GJJ5_9BACT</name>
<organism evidence="2 3">
    <name type="scientific">Chitinophaga rhizophila</name>
    <dbReference type="NCBI Taxonomy" id="2866212"/>
    <lineage>
        <taxon>Bacteria</taxon>
        <taxon>Pseudomonadati</taxon>
        <taxon>Bacteroidota</taxon>
        <taxon>Chitinophagia</taxon>
        <taxon>Chitinophagales</taxon>
        <taxon>Chitinophagaceae</taxon>
        <taxon>Chitinophaga</taxon>
    </lineage>
</organism>
<sequence>MKIFERFRKKTDTTTTDMLDIPTDLAEELLPAGSNFIDDLVSYFTATPEITAAFFGFAYDQATRKHLLVLAIDHMGDEEAVQQLTWMIKSTYMSDTEIYYASRHTNQDLVEYIRQHNAPFFSKGNPQLLQQQIMKQWFDEPTYRQELIDTLQTYELFTLAHKVENSKDLMLATYKREEDDFIPLFSLPEMIGRSGMINVPDDRVLVKMTLRRILGGINPGQLFILNPSTPFEVTMKI</sequence>
<reference evidence="2 3" key="1">
    <citation type="submission" date="2021-08" db="EMBL/GenBank/DDBJ databases">
        <title>The genome sequence of Chitinophaga sp. B61.</title>
        <authorList>
            <person name="Zhang X."/>
        </authorList>
    </citation>
    <scope>NUCLEOTIDE SEQUENCE [LARGE SCALE GENOMIC DNA]</scope>
    <source>
        <strain evidence="2 3">B61</strain>
    </source>
</reference>
<dbReference type="Proteomes" id="UP000812961">
    <property type="component" value="Unassembled WGS sequence"/>
</dbReference>